<dbReference type="eggNOG" id="COG2814">
    <property type="taxonomic scope" value="Bacteria"/>
</dbReference>
<evidence type="ECO:0000313" key="6">
    <source>
        <dbReference type="EMBL" id="ADV68140.1"/>
    </source>
</evidence>
<feature type="transmembrane region" description="Helical" evidence="4">
    <location>
        <begin position="343"/>
        <end position="364"/>
    </location>
</feature>
<dbReference type="InterPro" id="IPR036259">
    <property type="entry name" value="MFS_trans_sf"/>
</dbReference>
<dbReference type="HOGENOM" id="CLU_701695_0_0_0"/>
<keyword evidence="2 4" id="KW-1133">Transmembrane helix</keyword>
<organism evidence="6 7">
    <name type="scientific">Deinococcus maricopensis (strain DSM 21211 / LMG 22137 / NRRL B-23946 / LB-34)</name>
    <dbReference type="NCBI Taxonomy" id="709986"/>
    <lineage>
        <taxon>Bacteria</taxon>
        <taxon>Thermotogati</taxon>
        <taxon>Deinococcota</taxon>
        <taxon>Deinococci</taxon>
        <taxon>Deinococcales</taxon>
        <taxon>Deinococcaceae</taxon>
        <taxon>Deinococcus</taxon>
    </lineage>
</organism>
<evidence type="ECO:0000256" key="2">
    <source>
        <dbReference type="ARBA" id="ARBA00022989"/>
    </source>
</evidence>
<feature type="transmembrane region" description="Helical" evidence="4">
    <location>
        <begin position="107"/>
        <end position="128"/>
    </location>
</feature>
<dbReference type="Pfam" id="PF07690">
    <property type="entry name" value="MFS_1"/>
    <property type="match status" value="1"/>
</dbReference>
<dbReference type="Proteomes" id="UP000008635">
    <property type="component" value="Chromosome"/>
</dbReference>
<dbReference type="InterPro" id="IPR020846">
    <property type="entry name" value="MFS_dom"/>
</dbReference>
<dbReference type="GO" id="GO:0005886">
    <property type="term" value="C:plasma membrane"/>
    <property type="evidence" value="ECO:0007669"/>
    <property type="project" value="TreeGrafter"/>
</dbReference>
<dbReference type="AlphaFoldDB" id="E8UAQ1"/>
<name>E8UAQ1_DEIML</name>
<dbReference type="PANTHER" id="PTHR43129">
    <property type="entry name" value="FOSMIDOMYCIN RESISTANCE PROTEIN"/>
    <property type="match status" value="1"/>
</dbReference>
<feature type="transmembrane region" description="Helical" evidence="4">
    <location>
        <begin position="261"/>
        <end position="281"/>
    </location>
</feature>
<evidence type="ECO:0000259" key="5">
    <source>
        <dbReference type="PROSITE" id="PS50850"/>
    </source>
</evidence>
<feature type="transmembrane region" description="Helical" evidence="4">
    <location>
        <begin position="370"/>
        <end position="391"/>
    </location>
</feature>
<accession>E8UAQ1</accession>
<evidence type="ECO:0000256" key="3">
    <source>
        <dbReference type="ARBA" id="ARBA00023136"/>
    </source>
</evidence>
<keyword evidence="3 4" id="KW-0472">Membrane</keyword>
<gene>
    <name evidence="6" type="ordered locus">Deima_2505</name>
</gene>
<dbReference type="PROSITE" id="PS50850">
    <property type="entry name" value="MFS"/>
    <property type="match status" value="1"/>
</dbReference>
<dbReference type="Gene3D" id="1.20.1250.20">
    <property type="entry name" value="MFS general substrate transporter like domains"/>
    <property type="match status" value="2"/>
</dbReference>
<dbReference type="GO" id="GO:0022857">
    <property type="term" value="F:transmembrane transporter activity"/>
    <property type="evidence" value="ECO:0007669"/>
    <property type="project" value="InterPro"/>
</dbReference>
<proteinExistence type="predicted"/>
<evidence type="ECO:0000313" key="7">
    <source>
        <dbReference type="Proteomes" id="UP000008635"/>
    </source>
</evidence>
<feature type="domain" description="Major facilitator superfamily (MFS) profile" evidence="5">
    <location>
        <begin position="16"/>
        <end position="395"/>
    </location>
</feature>
<feature type="transmembrane region" description="Helical" evidence="4">
    <location>
        <begin position="312"/>
        <end position="331"/>
    </location>
</feature>
<keyword evidence="7" id="KW-1185">Reference proteome</keyword>
<dbReference type="PANTHER" id="PTHR43129:SF1">
    <property type="entry name" value="FOSMIDOMYCIN RESISTANCE PROTEIN"/>
    <property type="match status" value="1"/>
</dbReference>
<dbReference type="SUPFAM" id="SSF103473">
    <property type="entry name" value="MFS general substrate transporter"/>
    <property type="match status" value="1"/>
</dbReference>
<reference evidence="7" key="2">
    <citation type="submission" date="2011-01" db="EMBL/GenBank/DDBJ databases">
        <title>The complete genome of Deinococcus maricopensis DSM 21211.</title>
        <authorList>
            <consortium name="US DOE Joint Genome Institute (JGI-PGF)"/>
            <person name="Lucas S."/>
            <person name="Copeland A."/>
            <person name="Lapidus A."/>
            <person name="Goodwin L."/>
            <person name="Pitluck S."/>
            <person name="Kyrpides N."/>
            <person name="Mavromatis K."/>
            <person name="Pagani I."/>
            <person name="Ivanova N."/>
            <person name="Ovchinnikova G."/>
            <person name="Zeytun A."/>
            <person name="Detter J.C."/>
            <person name="Han C."/>
            <person name="Land M."/>
            <person name="Hauser L."/>
            <person name="Markowitz V."/>
            <person name="Cheng J.-F."/>
            <person name="Hugenholtz P."/>
            <person name="Woyke T."/>
            <person name="Wu D."/>
            <person name="Pukall R."/>
            <person name="Gehrich-Schroeter G."/>
            <person name="Brambilla E."/>
            <person name="Klenk H.-P."/>
            <person name="Eisen J.A."/>
        </authorList>
    </citation>
    <scope>NUCLEOTIDE SEQUENCE [LARGE SCALE GENOMIC DNA]</scope>
    <source>
        <strain evidence="7">DSM 21211 / LMG 22137 / NRRL B-23946 / LB-34</strain>
    </source>
</reference>
<protein>
    <submittedName>
        <fullName evidence="6">Major facilitator superfamily MFS_1</fullName>
    </submittedName>
</protein>
<feature type="transmembrane region" description="Helical" evidence="4">
    <location>
        <begin position="140"/>
        <end position="164"/>
    </location>
</feature>
<dbReference type="EMBL" id="CP002454">
    <property type="protein sequence ID" value="ADV68140.1"/>
    <property type="molecule type" value="Genomic_DNA"/>
</dbReference>
<dbReference type="OrthoDB" id="66541at2"/>
<evidence type="ECO:0000256" key="1">
    <source>
        <dbReference type="ARBA" id="ARBA00022692"/>
    </source>
</evidence>
<dbReference type="STRING" id="709986.Deima_2505"/>
<feature type="transmembrane region" description="Helical" evidence="4">
    <location>
        <begin position="288"/>
        <end position="306"/>
    </location>
</feature>
<feature type="transmembrane region" description="Helical" evidence="4">
    <location>
        <begin position="170"/>
        <end position="187"/>
    </location>
</feature>
<dbReference type="KEGG" id="dmr:Deima_2505"/>
<evidence type="ECO:0000256" key="4">
    <source>
        <dbReference type="SAM" id="Phobius"/>
    </source>
</evidence>
<keyword evidence="1 4" id="KW-0812">Transmembrane</keyword>
<sequence>MNVPAVPRPAGRPVRFLAAPLAAEFVDELMDGVLGAAWPAITHDLTLTYLQVGLLMGVPYVLGSVVDPALGVLSDAGGRRALVLSGGVAFALSVTLVALSAGFWPLLLALTVFFPASGAFVTLTETALMDAEPTRREANMARWALAGSAGNTAGPLLVSGAAALSLGWRPVFALVALLTLAALALVWRRRAALGPATPLAAPTGAGVRGALRGLAPLLHRRDVRAALLHLECANLLLDVFRGFLALYIVSADGVTPAQAGVAVAVLTLVGLLGDALAVPLLERVRGVPLVRASAAVTLVVFPAFLLAPTLPLKLGLIGALALLTSGWYAVLQARLYALVPERSGSILTLGAVTGLLGGAVPVALGAVAQAAGIGAALWLLLLGPLTLVLGLPRQKDAG</sequence>
<feature type="transmembrane region" description="Helical" evidence="4">
    <location>
        <begin position="226"/>
        <end position="249"/>
    </location>
</feature>
<feature type="transmembrane region" description="Helical" evidence="4">
    <location>
        <begin position="48"/>
        <end position="70"/>
    </location>
</feature>
<dbReference type="RefSeq" id="WP_013557645.1">
    <property type="nucleotide sequence ID" value="NC_014958.1"/>
</dbReference>
<dbReference type="InterPro" id="IPR011701">
    <property type="entry name" value="MFS"/>
</dbReference>
<reference evidence="6 7" key="1">
    <citation type="journal article" date="2011" name="Stand. Genomic Sci.">
        <title>Complete genome sequence of Deinococcus maricopensis type strain (LB-34).</title>
        <authorList>
            <person name="Pukall R."/>
            <person name="Zeytun A."/>
            <person name="Lucas S."/>
            <person name="Lapidus A."/>
            <person name="Hammon N."/>
            <person name="Deshpande S."/>
            <person name="Nolan M."/>
            <person name="Cheng J.F."/>
            <person name="Pitluck S."/>
            <person name="Liolios K."/>
            <person name="Pagani I."/>
            <person name="Mikhailova N."/>
            <person name="Ivanova N."/>
            <person name="Mavromatis K."/>
            <person name="Pati A."/>
            <person name="Tapia R."/>
            <person name="Han C."/>
            <person name="Goodwin L."/>
            <person name="Chen A."/>
            <person name="Palaniappan K."/>
            <person name="Land M."/>
            <person name="Hauser L."/>
            <person name="Chang Y.J."/>
            <person name="Jeffries C.D."/>
            <person name="Brambilla E.M."/>
            <person name="Rohde M."/>
            <person name="Goker M."/>
            <person name="Detter J.C."/>
            <person name="Woyke T."/>
            <person name="Bristow J."/>
            <person name="Eisen J.A."/>
            <person name="Markowitz V."/>
            <person name="Hugenholtz P."/>
            <person name="Kyrpides N.C."/>
            <person name="Klenk H.P."/>
        </authorList>
    </citation>
    <scope>NUCLEOTIDE SEQUENCE [LARGE SCALE GENOMIC DNA]</scope>
    <source>
        <strain evidence="7">DSM 21211 / LMG 22137 / NRRL B-23946 / LB-34</strain>
    </source>
</reference>
<feature type="transmembrane region" description="Helical" evidence="4">
    <location>
        <begin position="82"/>
        <end position="101"/>
    </location>
</feature>